<dbReference type="Proteomes" id="UP001523565">
    <property type="component" value="Unassembled WGS sequence"/>
</dbReference>
<accession>A0ABT1ELL0</accession>
<evidence type="ECO:0000313" key="2">
    <source>
        <dbReference type="Proteomes" id="UP001523565"/>
    </source>
</evidence>
<sequence length="88" mass="10438">MQWFENNCDGEWEHYNQVQIYTLDNPGWGLKIDLLDTDVEGKEFETIQEYTNEKEWIVCSKKEGLFKGGGDSKKLEEIIKIFKDWVES</sequence>
<proteinExistence type="predicted"/>
<dbReference type="Pfam" id="PF15580">
    <property type="entry name" value="Imm53"/>
    <property type="match status" value="1"/>
</dbReference>
<reference evidence="1 2" key="1">
    <citation type="journal article" date="2022" name="Genome Biol. Evol.">
        <title>Host diet, physiology and behaviors set the stage for Lachnospiraceae cladogenesis.</title>
        <authorList>
            <person name="Vera-Ponce De Leon A."/>
            <person name="Schneider M."/>
            <person name="Jahnes B.C."/>
            <person name="Sadowski V."/>
            <person name="Camuy-Velez L.A."/>
            <person name="Duan J."/>
            <person name="Sabree Z.L."/>
        </authorList>
    </citation>
    <scope>NUCLEOTIDE SEQUENCE [LARGE SCALE GENOMIC DNA]</scope>
    <source>
        <strain evidence="1 2">PAL227</strain>
    </source>
</reference>
<dbReference type="InterPro" id="IPR028228">
    <property type="entry name" value="Imm53"/>
</dbReference>
<gene>
    <name evidence="1" type="ORF">NK118_15085</name>
</gene>
<protein>
    <submittedName>
        <fullName evidence="1">Immunity 53 family protein</fullName>
    </submittedName>
</protein>
<evidence type="ECO:0000313" key="1">
    <source>
        <dbReference type="EMBL" id="MCP1111568.1"/>
    </source>
</evidence>
<keyword evidence="2" id="KW-1185">Reference proteome</keyword>
<organism evidence="1 2">
    <name type="scientific">Ohessyouella blattaphilus</name>
    <dbReference type="NCBI Taxonomy" id="2949333"/>
    <lineage>
        <taxon>Bacteria</taxon>
        <taxon>Bacillati</taxon>
        <taxon>Bacillota</taxon>
        <taxon>Clostridia</taxon>
        <taxon>Lachnospirales</taxon>
        <taxon>Lachnospiraceae</taxon>
        <taxon>Ohessyouella</taxon>
    </lineage>
</organism>
<name>A0ABT1ELL0_9FIRM</name>
<dbReference type="RefSeq" id="WP_262070425.1">
    <property type="nucleotide sequence ID" value="NZ_JAMXOC010000053.1"/>
</dbReference>
<dbReference type="EMBL" id="JAMZFV010000053">
    <property type="protein sequence ID" value="MCP1111568.1"/>
    <property type="molecule type" value="Genomic_DNA"/>
</dbReference>
<comment type="caution">
    <text evidence="1">The sequence shown here is derived from an EMBL/GenBank/DDBJ whole genome shotgun (WGS) entry which is preliminary data.</text>
</comment>